<evidence type="ECO:0000256" key="2">
    <source>
        <dbReference type="ARBA" id="ARBA00022801"/>
    </source>
</evidence>
<dbReference type="EMBL" id="KN881008">
    <property type="protein sequence ID" value="KIY61221.1"/>
    <property type="molecule type" value="Genomic_DNA"/>
</dbReference>
<dbReference type="OrthoDB" id="425534at2759"/>
<dbReference type="Pfam" id="PF08386">
    <property type="entry name" value="Abhydrolase_4"/>
    <property type="match status" value="1"/>
</dbReference>
<reference evidence="6 7" key="1">
    <citation type="journal article" date="2015" name="Fungal Genet. Biol.">
        <title>Evolution of novel wood decay mechanisms in Agaricales revealed by the genome sequences of Fistulina hepatica and Cylindrobasidium torrendii.</title>
        <authorList>
            <person name="Floudas D."/>
            <person name="Held B.W."/>
            <person name="Riley R."/>
            <person name="Nagy L.G."/>
            <person name="Koehler G."/>
            <person name="Ransdell A.S."/>
            <person name="Younus H."/>
            <person name="Chow J."/>
            <person name="Chiniquy J."/>
            <person name="Lipzen A."/>
            <person name="Tritt A."/>
            <person name="Sun H."/>
            <person name="Haridas S."/>
            <person name="LaButti K."/>
            <person name="Ohm R.A."/>
            <person name="Kues U."/>
            <person name="Blanchette R.A."/>
            <person name="Grigoriev I.V."/>
            <person name="Minto R.E."/>
            <person name="Hibbett D.S."/>
        </authorList>
    </citation>
    <scope>NUCLEOTIDE SEQUENCE [LARGE SCALE GENOMIC DNA]</scope>
    <source>
        <strain evidence="6 7">FP15055 ss-10</strain>
    </source>
</reference>
<dbReference type="InterPro" id="IPR000073">
    <property type="entry name" value="AB_hydrolase_1"/>
</dbReference>
<dbReference type="PANTHER" id="PTHR43248:SF25">
    <property type="entry name" value="AB HYDROLASE-1 DOMAIN-CONTAINING PROTEIN-RELATED"/>
    <property type="match status" value="1"/>
</dbReference>
<dbReference type="Proteomes" id="UP000054007">
    <property type="component" value="Unassembled WGS sequence"/>
</dbReference>
<dbReference type="AlphaFoldDB" id="A0A0D7AVC8"/>
<dbReference type="SUPFAM" id="SSF53474">
    <property type="entry name" value="alpha/beta-Hydrolases"/>
    <property type="match status" value="1"/>
</dbReference>
<feature type="domain" description="Peptidase S33 tripeptidyl aminopeptidase-like C-terminal" evidence="5">
    <location>
        <begin position="451"/>
        <end position="523"/>
    </location>
</feature>
<protein>
    <submittedName>
        <fullName evidence="6">Alpha/beta-hydrolase</fullName>
    </submittedName>
</protein>
<dbReference type="STRING" id="1314674.A0A0D7AVC8"/>
<evidence type="ECO:0000259" key="5">
    <source>
        <dbReference type="Pfam" id="PF08386"/>
    </source>
</evidence>
<feature type="signal peptide" evidence="3">
    <location>
        <begin position="1"/>
        <end position="18"/>
    </location>
</feature>
<name>A0A0D7AVC8_9AGAR</name>
<evidence type="ECO:0000259" key="4">
    <source>
        <dbReference type="Pfam" id="PF00561"/>
    </source>
</evidence>
<proteinExistence type="inferred from homology"/>
<dbReference type="GO" id="GO:0016787">
    <property type="term" value="F:hydrolase activity"/>
    <property type="evidence" value="ECO:0007669"/>
    <property type="project" value="UniProtKB-KW"/>
</dbReference>
<sequence length="542" mass="58323">MISALLSFLLVASSLVSAQSEAPKFDWGSVQPSVGNLEWTPCYNTFECGRLSVPFNYSSPDDGTAAIAVVRLTSNVSSTDEGYRGPVLLNPGGPSGSGVEFLLSLNLLMIESLFGSSYDLVGFDPRGMGRTTPPIRLYTSDSQRHEWNPSPFWVTNTTINPNVLEENWSHFNALGDLAKENDKEGILPHVSTDNVARDMLSIVEAMGGEKLQYYGISYGTVLGSVFASLFPDKIERMVLDGVVNVENYFKGIWTPLLEHADESLAHFAEDCFKVGPDVCAFHGNASSADQIQQSVFDLLDAVAKEPVPVPGPTGNGRSVDFENLKTAILNALYHPYSIYPFVATGLRDLKNGNGTIISYLGGITNGSIEMSNLDPDFVYDTGMQTEGLVAVACSDAGSAVASLDELKTKYEEAEKFSSFSDLFITTESACGYEIHLKFTVLTAASGPIAADNTSFPILFIGNTFDPVTPLSAANLVSAHFPGSVVLTQNSGGHSSLSAPSNCSRKYFYDYFLKGSLPEHGTTCEVDFEVFTHLGSGTAGLYL</sequence>
<keyword evidence="7" id="KW-1185">Reference proteome</keyword>
<keyword evidence="3" id="KW-0732">Signal</keyword>
<evidence type="ECO:0000313" key="6">
    <source>
        <dbReference type="EMBL" id="KIY61221.1"/>
    </source>
</evidence>
<dbReference type="InterPro" id="IPR051601">
    <property type="entry name" value="Serine_prot/Carboxylest_S33"/>
</dbReference>
<dbReference type="Pfam" id="PF00561">
    <property type="entry name" value="Abhydrolase_1"/>
    <property type="match status" value="1"/>
</dbReference>
<comment type="similarity">
    <text evidence="1">Belongs to the peptidase S33 family.</text>
</comment>
<keyword evidence="2 6" id="KW-0378">Hydrolase</keyword>
<feature type="domain" description="AB hydrolase-1" evidence="4">
    <location>
        <begin position="86"/>
        <end position="242"/>
    </location>
</feature>
<dbReference type="InterPro" id="IPR029058">
    <property type="entry name" value="AB_hydrolase_fold"/>
</dbReference>
<organism evidence="6 7">
    <name type="scientific">Cylindrobasidium torrendii FP15055 ss-10</name>
    <dbReference type="NCBI Taxonomy" id="1314674"/>
    <lineage>
        <taxon>Eukaryota</taxon>
        <taxon>Fungi</taxon>
        <taxon>Dikarya</taxon>
        <taxon>Basidiomycota</taxon>
        <taxon>Agaricomycotina</taxon>
        <taxon>Agaricomycetes</taxon>
        <taxon>Agaricomycetidae</taxon>
        <taxon>Agaricales</taxon>
        <taxon>Marasmiineae</taxon>
        <taxon>Physalacriaceae</taxon>
        <taxon>Cylindrobasidium</taxon>
    </lineage>
</organism>
<dbReference type="PANTHER" id="PTHR43248">
    <property type="entry name" value="2-SUCCINYL-6-HYDROXY-2,4-CYCLOHEXADIENE-1-CARBOXYLATE SYNTHASE"/>
    <property type="match status" value="1"/>
</dbReference>
<accession>A0A0D7AVC8</accession>
<dbReference type="Gene3D" id="3.40.50.1820">
    <property type="entry name" value="alpha/beta hydrolase"/>
    <property type="match status" value="1"/>
</dbReference>
<gene>
    <name evidence="6" type="ORF">CYLTODRAFT_363140</name>
</gene>
<evidence type="ECO:0000313" key="7">
    <source>
        <dbReference type="Proteomes" id="UP000054007"/>
    </source>
</evidence>
<feature type="chain" id="PRO_5002316780" evidence="3">
    <location>
        <begin position="19"/>
        <end position="542"/>
    </location>
</feature>
<evidence type="ECO:0000256" key="3">
    <source>
        <dbReference type="SAM" id="SignalP"/>
    </source>
</evidence>
<evidence type="ECO:0000256" key="1">
    <source>
        <dbReference type="ARBA" id="ARBA00010088"/>
    </source>
</evidence>
<dbReference type="InterPro" id="IPR013595">
    <property type="entry name" value="Pept_S33_TAP-like_C"/>
</dbReference>